<evidence type="ECO:0000313" key="6">
    <source>
        <dbReference type="Proteomes" id="UP000177010"/>
    </source>
</evidence>
<feature type="domain" description="CNA-B" evidence="4">
    <location>
        <begin position="546"/>
        <end position="620"/>
    </location>
</feature>
<dbReference type="STRING" id="481719.LASUN_06640"/>
<dbReference type="InterPro" id="IPR008966">
    <property type="entry name" value="Adhesion_dom_sf"/>
</dbReference>
<gene>
    <name evidence="5" type="primary">cna_3</name>
    <name evidence="5" type="ORF">LASUN_06640</name>
</gene>
<dbReference type="InterPro" id="IPR008454">
    <property type="entry name" value="Collagen-bd_Cna-like_B-typ_dom"/>
</dbReference>
<dbReference type="Pfam" id="PF05738">
    <property type="entry name" value="Cna_B"/>
    <property type="match status" value="15"/>
</dbReference>
<dbReference type="CDD" id="cd00222">
    <property type="entry name" value="CollagenBindB"/>
    <property type="match status" value="15"/>
</dbReference>
<comment type="caution">
    <text evidence="5">The sequence shown here is derived from an EMBL/GenBank/DDBJ whole genome shotgun (WGS) entry which is preliminary data.</text>
</comment>
<feature type="compositionally biased region" description="Polar residues" evidence="1">
    <location>
        <begin position="1261"/>
        <end position="1274"/>
    </location>
</feature>
<feature type="domain" description="CNA-B" evidence="4">
    <location>
        <begin position="840"/>
        <end position="914"/>
    </location>
</feature>
<keyword evidence="3" id="KW-0732">Signal</keyword>
<feature type="transmembrane region" description="Helical" evidence="2">
    <location>
        <begin position="1903"/>
        <end position="1922"/>
    </location>
</feature>
<dbReference type="Gene3D" id="2.60.40.1140">
    <property type="entry name" value="Collagen-binding surface protein Cna, B-type domain"/>
    <property type="match status" value="15"/>
</dbReference>
<feature type="compositionally biased region" description="Low complexity" evidence="1">
    <location>
        <begin position="1867"/>
        <end position="1882"/>
    </location>
</feature>
<feature type="region of interest" description="Disordered" evidence="1">
    <location>
        <begin position="1261"/>
        <end position="1280"/>
    </location>
</feature>
<name>A0A1E7XGK6_9LACO</name>
<feature type="domain" description="CNA-B" evidence="4">
    <location>
        <begin position="1723"/>
        <end position="1803"/>
    </location>
</feature>
<feature type="domain" description="CNA-B" evidence="4">
    <location>
        <begin position="1625"/>
        <end position="1706"/>
    </location>
</feature>
<keyword evidence="2" id="KW-1133">Transmembrane helix</keyword>
<evidence type="ECO:0000256" key="1">
    <source>
        <dbReference type="SAM" id="MobiDB-lite"/>
    </source>
</evidence>
<keyword evidence="2" id="KW-0812">Transmembrane</keyword>
<dbReference type="EMBL" id="MIQE01000009">
    <property type="protein sequence ID" value="OFA12112.1"/>
    <property type="molecule type" value="Genomic_DNA"/>
</dbReference>
<dbReference type="Proteomes" id="UP000177010">
    <property type="component" value="Unassembled WGS sequence"/>
</dbReference>
<feature type="domain" description="CNA-B" evidence="4">
    <location>
        <begin position="1232"/>
        <end position="1306"/>
    </location>
</feature>
<organism evidence="5 6">
    <name type="scientific">Lentilactobacillus sunkii</name>
    <dbReference type="NCBI Taxonomy" id="481719"/>
    <lineage>
        <taxon>Bacteria</taxon>
        <taxon>Bacillati</taxon>
        <taxon>Bacillota</taxon>
        <taxon>Bacilli</taxon>
        <taxon>Lactobacillales</taxon>
        <taxon>Lactobacillaceae</taxon>
        <taxon>Lentilactobacillus</taxon>
    </lineage>
</organism>
<proteinExistence type="predicted"/>
<feature type="domain" description="CNA-B" evidence="4">
    <location>
        <begin position="1330"/>
        <end position="1404"/>
    </location>
</feature>
<feature type="domain" description="CNA-B" evidence="4">
    <location>
        <begin position="1526"/>
        <end position="1608"/>
    </location>
</feature>
<feature type="domain" description="CNA-B" evidence="4">
    <location>
        <begin position="348"/>
        <end position="439"/>
    </location>
</feature>
<reference evidence="5 6" key="1">
    <citation type="submission" date="2016-09" db="EMBL/GenBank/DDBJ databases">
        <title>Genome Sequence of Lactobacillus sunkii Strain CG01.</title>
        <authorList>
            <person name="Poehlein A."/>
            <person name="Gabris C."/>
            <person name="Bengelsdorf F.R."/>
            <person name="Duerre P."/>
            <person name="Daniel R."/>
        </authorList>
    </citation>
    <scope>NUCLEOTIDE SEQUENCE [LARGE SCALE GENOMIC DNA]</scope>
    <source>
        <strain evidence="5 6">CG_D</strain>
    </source>
</reference>
<feature type="compositionally biased region" description="Polar residues" evidence="1">
    <location>
        <begin position="1842"/>
        <end position="1856"/>
    </location>
</feature>
<feature type="domain" description="CNA-B" evidence="4">
    <location>
        <begin position="1134"/>
        <end position="1208"/>
    </location>
</feature>
<keyword evidence="2" id="KW-0472">Membrane</keyword>
<feature type="region of interest" description="Disordered" evidence="1">
    <location>
        <begin position="1835"/>
        <end position="1898"/>
    </location>
</feature>
<evidence type="ECO:0000256" key="3">
    <source>
        <dbReference type="SAM" id="SignalP"/>
    </source>
</evidence>
<evidence type="ECO:0000259" key="4">
    <source>
        <dbReference type="Pfam" id="PF05738"/>
    </source>
</evidence>
<keyword evidence="5" id="KW-0176">Collagen</keyword>
<feature type="signal peptide" evidence="3">
    <location>
        <begin position="1"/>
        <end position="39"/>
    </location>
</feature>
<feature type="domain" description="CNA-B" evidence="4">
    <location>
        <begin position="1428"/>
        <end position="1502"/>
    </location>
</feature>
<dbReference type="SUPFAM" id="SSF49401">
    <property type="entry name" value="Bacterial adhesins"/>
    <property type="match status" value="2"/>
</dbReference>
<protein>
    <submittedName>
        <fullName evidence="5">Collagen adhesin</fullName>
    </submittedName>
</protein>
<evidence type="ECO:0000313" key="5">
    <source>
        <dbReference type="EMBL" id="OFA12112.1"/>
    </source>
</evidence>
<accession>A0A1E7XGK6</accession>
<feature type="chain" id="PRO_5009449556" evidence="3">
    <location>
        <begin position="40"/>
        <end position="1928"/>
    </location>
</feature>
<feature type="domain" description="CNA-B" evidence="4">
    <location>
        <begin position="448"/>
        <end position="536"/>
    </location>
</feature>
<sequence>MDNQIVSTRTTIIKKWISFVLITLSVFIGLSFYSQSAHADDIGDRVTGIQSGDAFYNGSPINQDETPNWDMYTNYQISYKYGINSGATVKEGDTARVDLPNGTVFGAEQSFPLKAPDGSIVGNFKAKAGSTYGTITFTKYYATNINDRGGEILLSVRGTKDTGGHGGNDSYIGKNGYGFNGWWKNQAFPLDANDRYQYAAWDAKINPNKASITNAIITDTLQDLDKQEMVLDPTTSTPLIQLKYEDGTDVPESAYELAWLPTSGKPTSFTIKWNGVLDKTVNLFYLTKITDPGYRESGNALTLHNDIKITGNVSGGSGGGIIVDTKGEADATIDLGGSGTGGGTQFSINVKKNWDGVPVGLQTPAIQAVLYMNGKITEKEITLDTSNGYAGTFKDLYELDANNQKIAYTVAEKSIPKGYSGTLVPQEYDSSKTVTLTNTYIPPEKTTIKVNKLWAGVPDGVTTPGVTVTLYKNGEKTDQTLTLNKDNNYSGEFADLLKTDDQGDAIKYTVVETPVEGYTTDNADQAPDKDGKVIFNNQYIAEKTKISVNKAWAGVPEGVNTPAVTVTLYENGQKTDQQLTLNKDNHYTGEFTELPKTDSRGDEIEYTVVEAPIDGYTIDKNDQAPDKDGKVTFNNQYIPEKTQISVNKVWGGVPDGVNTPAVTVTLYRNGQKTDQTLTLDKDNNYAGEFKDLPKTDDKGATITYTVSENSVDGYTTEKDNQTPDQNGKVTFNNQYIAEKTKISVNKVWTGVPNGVNTPEVTVTLYQDGQKTPQTLTLNKDNNYAGEFTELPKTDSQGAEIKYTAVETPVEGYTTDNDNQAPDKDGKVTFSNQYIAEKTKITVNKLWSGVPEGVNTPEVTVTLYRNGEKTADSRTLNKGNNYTGEFTGLPKTDEKGAEIKYTVVESAVAGYTTDKDDQAPDKDGEVTFNNQYIPEETKINVNKIWGGVPDGVNTPEVTVTLYKNGQKTDQTLTLNKDNQYSGEFDGLPKTDSKGNEIKYTVVESAVAGYKTDKNDQAPDKDGKITFSNQYIAEKTNISVNKLWGGVPDGVVTPEVTVTLYENGEKTAQTLTLNKDNHYSGEFKGLPKTDSNGSEIKYTVSENPVDGYTIDKNSLAPDNDGKVTFNNQFIPQNTSISVNKIWAGVPEGVTTPEVTVTLYKNGEKTDQTLQLKEENNYSGEFKELPKTDSQGAEIKYTVVETKVDGYTTDKEDQAPDKDGKVTFNNQYIPENTKISVNKVWSGVPEGVNTPEVTATLYKNGEKTGQTLPLNKGNNYSGEFKDLPKTDDKGDKIKYTVVESAVAGYTTDKNNQTPDKDGKVTFNNQYIPEKTKITVNKLWAGVPEGVVTPEVTVTLYRNGVKTDQILTLTKDKNYSGEFKDLPKTDNKGAEFKYTVEETTVDGYTTDKNDQAPDKDGKVTFNNQYIPEKTKITVNKLWAGVPDGVATPEVIVTLYKNDEKTEKSLTLNKGNLYTGEFTDLPKTDDKGGKIKYTVVETPVKGYTTDKDDQAPNKDGKVTFNNQFIAEKTKIKVNKLWKGVPANVVKPTVVAVLYENGVKTDKKVELNALNNWTAEFTDLPVTDADGKPIIYTIAEESVPGGYVSSTSGMQTVKDGAVTLINEYVPGKSSITVNKAWQGVPKGVETPRIVVTLYANGKPTGQTLTLDGQNGYLGRFDNLPETDSNGNPITYTVEETVVDGYTSTTTGQRVANNGLVTLVNVFTPRNTSIKVVKEWCNTPCGTIPPTITATLFANGKMTDKIVTLDRSNHYSATFDNLPETDKDGNPIIYTVAETLVPNGYRTSTAGQQPVKNGVIILKNIYIPDTPVNPCEPKNPTCPNKPTCPNTPGNDNNPGETIPTNETGLADKAVAQNSATPSSGQTSQSTAASVPVNAPTEKLPQTGDQTKQQIALTVIGLVLIAMMLIWKFAGLGKKM</sequence>
<feature type="domain" description="CNA-B" evidence="4">
    <location>
        <begin position="644"/>
        <end position="718"/>
    </location>
</feature>
<feature type="domain" description="CNA-B" evidence="4">
    <location>
        <begin position="1036"/>
        <end position="1109"/>
    </location>
</feature>
<dbReference type="SUPFAM" id="SSF49478">
    <property type="entry name" value="Cna protein B-type domain"/>
    <property type="match status" value="15"/>
</dbReference>
<feature type="domain" description="CNA-B" evidence="4">
    <location>
        <begin position="742"/>
        <end position="816"/>
    </location>
</feature>
<evidence type="ECO:0000256" key="2">
    <source>
        <dbReference type="SAM" id="Phobius"/>
    </source>
</evidence>
<feature type="domain" description="CNA-B" evidence="4">
    <location>
        <begin position="938"/>
        <end position="1012"/>
    </location>
</feature>
<dbReference type="RefSeq" id="WP_070367338.1">
    <property type="nucleotide sequence ID" value="NZ_JAZHVW010000012.1"/>
</dbReference>